<feature type="transmembrane region" description="Helical" evidence="4">
    <location>
        <begin position="256"/>
        <end position="278"/>
    </location>
</feature>
<dbReference type="Proteomes" id="UP000663828">
    <property type="component" value="Unassembled WGS sequence"/>
</dbReference>
<name>A0A814CST3_ADIRI</name>
<feature type="transmembrane region" description="Helical" evidence="4">
    <location>
        <begin position="284"/>
        <end position="305"/>
    </location>
</feature>
<dbReference type="SUPFAM" id="SSF49599">
    <property type="entry name" value="TRAF domain-like"/>
    <property type="match status" value="1"/>
</dbReference>
<dbReference type="GO" id="GO:0008270">
    <property type="term" value="F:zinc ion binding"/>
    <property type="evidence" value="ECO:0007669"/>
    <property type="project" value="UniProtKB-KW"/>
</dbReference>
<sequence>MVNSTLTAHNRIEYIGSERICNGENVPKELFCPICSGLLWRPHSCGSCQNLFCESCISKWLRTNTRCPFGCAKYQDRRCSPQIRCLLSNIAIRCQSTPFGCEQIRSYDTLEAHQLNECQYSSIRCRYCEHLMLTEGIETHEQECGQQIGSCHKCNQRFPLYLLEQHLTTCGVNDRQQPLQQFLLPIVNTDAEQEIQRKYANLPWYRRISSLIHLILTNPFDALHIIFIIMFTGFFFGIGFVGAYFLILSVRLFQNIFVGLISVIFFTGLLHFIAPWILSLINDSSVILFSALTCFFVGCSAIHANAHLLQNKFPVKLLLSMYIGALVATKIILVLIRLYFLWIPTSVTATFTTTCGIFITLIFRYISSLRQPS</sequence>
<dbReference type="InterPro" id="IPR013083">
    <property type="entry name" value="Znf_RING/FYVE/PHD"/>
</dbReference>
<dbReference type="PANTHER" id="PTHR10131">
    <property type="entry name" value="TNF RECEPTOR ASSOCIATED FACTOR"/>
    <property type="match status" value="1"/>
</dbReference>
<dbReference type="InterPro" id="IPR001841">
    <property type="entry name" value="Znf_RING"/>
</dbReference>
<protein>
    <recommendedName>
        <fullName evidence="5">RING-type domain-containing protein</fullName>
    </recommendedName>
</protein>
<evidence type="ECO:0000256" key="2">
    <source>
        <dbReference type="ARBA" id="ARBA00022833"/>
    </source>
</evidence>
<proteinExistence type="predicted"/>
<accession>A0A814CST3</accession>
<dbReference type="EMBL" id="CAJNOR010000563">
    <property type="protein sequence ID" value="CAF0948639.1"/>
    <property type="molecule type" value="Genomic_DNA"/>
</dbReference>
<evidence type="ECO:0000256" key="3">
    <source>
        <dbReference type="PROSITE-ProRule" id="PRU00175"/>
    </source>
</evidence>
<evidence type="ECO:0000256" key="1">
    <source>
        <dbReference type="ARBA" id="ARBA00022771"/>
    </source>
</evidence>
<evidence type="ECO:0000313" key="6">
    <source>
        <dbReference type="EMBL" id="CAF0948639.1"/>
    </source>
</evidence>
<keyword evidence="4" id="KW-1133">Transmembrane helix</keyword>
<keyword evidence="1 3" id="KW-0863">Zinc-finger</keyword>
<evidence type="ECO:0000259" key="5">
    <source>
        <dbReference type="PROSITE" id="PS50089"/>
    </source>
</evidence>
<gene>
    <name evidence="6" type="ORF">XAT740_LOCUS10536</name>
</gene>
<feature type="domain" description="RING-type" evidence="5">
    <location>
        <begin position="32"/>
        <end position="68"/>
    </location>
</feature>
<keyword evidence="7" id="KW-1185">Reference proteome</keyword>
<dbReference type="SUPFAM" id="SSF57850">
    <property type="entry name" value="RING/U-box"/>
    <property type="match status" value="1"/>
</dbReference>
<keyword evidence="1 3" id="KW-0479">Metal-binding</keyword>
<comment type="caution">
    <text evidence="6">The sequence shown here is derived from an EMBL/GenBank/DDBJ whole genome shotgun (WGS) entry which is preliminary data.</text>
</comment>
<feature type="transmembrane region" description="Helical" evidence="4">
    <location>
        <begin position="346"/>
        <end position="366"/>
    </location>
</feature>
<keyword evidence="2" id="KW-0862">Zinc</keyword>
<feature type="transmembrane region" description="Helical" evidence="4">
    <location>
        <begin position="222"/>
        <end position="247"/>
    </location>
</feature>
<dbReference type="Gene3D" id="3.30.40.10">
    <property type="entry name" value="Zinc/RING finger domain, C3HC4 (zinc finger)"/>
    <property type="match status" value="2"/>
</dbReference>
<evidence type="ECO:0000256" key="4">
    <source>
        <dbReference type="SAM" id="Phobius"/>
    </source>
</evidence>
<dbReference type="PROSITE" id="PS50089">
    <property type="entry name" value="ZF_RING_2"/>
    <property type="match status" value="1"/>
</dbReference>
<dbReference type="AlphaFoldDB" id="A0A814CST3"/>
<dbReference type="PANTHER" id="PTHR10131:SF94">
    <property type="entry name" value="TNF RECEPTOR-ASSOCIATED FACTOR 4"/>
    <property type="match status" value="1"/>
</dbReference>
<organism evidence="6 7">
    <name type="scientific">Adineta ricciae</name>
    <name type="common">Rotifer</name>
    <dbReference type="NCBI Taxonomy" id="249248"/>
    <lineage>
        <taxon>Eukaryota</taxon>
        <taxon>Metazoa</taxon>
        <taxon>Spiralia</taxon>
        <taxon>Gnathifera</taxon>
        <taxon>Rotifera</taxon>
        <taxon>Eurotatoria</taxon>
        <taxon>Bdelloidea</taxon>
        <taxon>Adinetida</taxon>
        <taxon>Adinetidae</taxon>
        <taxon>Adineta</taxon>
    </lineage>
</organism>
<feature type="transmembrane region" description="Helical" evidence="4">
    <location>
        <begin position="317"/>
        <end position="340"/>
    </location>
</feature>
<keyword evidence="4" id="KW-0812">Transmembrane</keyword>
<reference evidence="6" key="1">
    <citation type="submission" date="2021-02" db="EMBL/GenBank/DDBJ databases">
        <authorList>
            <person name="Nowell W R."/>
        </authorList>
    </citation>
    <scope>NUCLEOTIDE SEQUENCE</scope>
</reference>
<evidence type="ECO:0000313" key="7">
    <source>
        <dbReference type="Proteomes" id="UP000663828"/>
    </source>
</evidence>
<keyword evidence="4" id="KW-0472">Membrane</keyword>